<evidence type="ECO:0000256" key="5">
    <source>
        <dbReference type="ARBA" id="ARBA00023015"/>
    </source>
</evidence>
<dbReference type="InterPro" id="IPR017970">
    <property type="entry name" value="Homeobox_CS"/>
</dbReference>
<keyword evidence="6 10" id="KW-0238">DNA-binding</keyword>
<dbReference type="PROSITE" id="PS00027">
    <property type="entry name" value="HOMEOBOX_1"/>
    <property type="match status" value="1"/>
</dbReference>
<dbReference type="GO" id="GO:0000981">
    <property type="term" value="F:DNA-binding transcription factor activity, RNA polymerase II-specific"/>
    <property type="evidence" value="ECO:0007669"/>
    <property type="project" value="InterPro"/>
</dbReference>
<protein>
    <submittedName>
        <fullName evidence="14">HOXC3x</fullName>
    </submittedName>
</protein>
<dbReference type="EMBL" id="KM102160">
    <property type="protein sequence ID" value="AIM47969.1"/>
    <property type="molecule type" value="Genomic_DNA"/>
</dbReference>
<keyword evidence="8" id="KW-0804">Transcription</keyword>
<evidence type="ECO:0000256" key="11">
    <source>
        <dbReference type="RuleBase" id="RU000682"/>
    </source>
</evidence>
<keyword evidence="9 10" id="KW-0539">Nucleus</keyword>
<dbReference type="FunFam" id="1.10.10.60:FF:000176">
    <property type="entry name" value="pancreas/duodenum homeobox protein 1"/>
    <property type="match status" value="1"/>
</dbReference>
<evidence type="ECO:0000256" key="9">
    <source>
        <dbReference type="ARBA" id="ARBA00023242"/>
    </source>
</evidence>
<dbReference type="InterPro" id="IPR001827">
    <property type="entry name" value="Homeobox_Antennapedia_CS"/>
</dbReference>
<dbReference type="GO" id="GO:0005634">
    <property type="term" value="C:nucleus"/>
    <property type="evidence" value="ECO:0007669"/>
    <property type="project" value="UniProtKB-SubCell"/>
</dbReference>
<comment type="function">
    <text evidence="1">Sequence-specific transcription factor which is part of a developmental regulatory system that provides cells with specific positional identities on the anterior-posterior axis.</text>
</comment>
<dbReference type="GO" id="GO:0003309">
    <property type="term" value="P:type B pancreatic cell differentiation"/>
    <property type="evidence" value="ECO:0007669"/>
    <property type="project" value="UniProtKB-ARBA"/>
</dbReference>
<dbReference type="GO" id="GO:0048704">
    <property type="term" value="P:embryonic skeletal system morphogenesis"/>
    <property type="evidence" value="ECO:0007669"/>
    <property type="project" value="TreeGrafter"/>
</dbReference>
<organism evidence="14">
    <name type="scientific">Pantodon buchholzi</name>
    <name type="common">Freshwater butterflyfish</name>
    <dbReference type="NCBI Taxonomy" id="8276"/>
    <lineage>
        <taxon>Eukaryota</taxon>
        <taxon>Metazoa</taxon>
        <taxon>Chordata</taxon>
        <taxon>Craniata</taxon>
        <taxon>Vertebrata</taxon>
        <taxon>Euteleostomi</taxon>
        <taxon>Actinopterygii</taxon>
        <taxon>Neopterygii</taxon>
        <taxon>Teleostei</taxon>
        <taxon>Osteoglossocephala</taxon>
        <taxon>Osteoglossomorpha</taxon>
        <taxon>Osteoglossiformes</taxon>
        <taxon>Pantodontidae</taxon>
        <taxon>Pantodon</taxon>
    </lineage>
</organism>
<dbReference type="SMART" id="SM00389">
    <property type="entry name" value="HOX"/>
    <property type="match status" value="1"/>
</dbReference>
<evidence type="ECO:0000256" key="4">
    <source>
        <dbReference type="ARBA" id="ARBA00022473"/>
    </source>
</evidence>
<feature type="domain" description="Homeobox" evidence="13">
    <location>
        <begin position="161"/>
        <end position="221"/>
    </location>
</feature>
<feature type="region of interest" description="Disordered" evidence="12">
    <location>
        <begin position="137"/>
        <end position="160"/>
    </location>
</feature>
<evidence type="ECO:0000256" key="6">
    <source>
        <dbReference type="ARBA" id="ARBA00023125"/>
    </source>
</evidence>
<dbReference type="InterPro" id="IPR001356">
    <property type="entry name" value="HD"/>
</dbReference>
<evidence type="ECO:0000256" key="12">
    <source>
        <dbReference type="SAM" id="MobiDB-lite"/>
    </source>
</evidence>
<dbReference type="PANTHER" id="PTHR45664">
    <property type="entry name" value="PROTEIN ZERKNUELLT 1-RELATED"/>
    <property type="match status" value="1"/>
</dbReference>
<evidence type="ECO:0000256" key="10">
    <source>
        <dbReference type="PROSITE-ProRule" id="PRU00108"/>
    </source>
</evidence>
<dbReference type="SUPFAM" id="SSF46689">
    <property type="entry name" value="Homeodomain-like"/>
    <property type="match status" value="1"/>
</dbReference>
<keyword evidence="7 10" id="KW-0371">Homeobox</keyword>
<accession>A0A088FSB2</accession>
<dbReference type="PROSITE" id="PS00032">
    <property type="entry name" value="ANTENNAPEDIA"/>
    <property type="match status" value="1"/>
</dbReference>
<evidence type="ECO:0000313" key="14">
    <source>
        <dbReference type="EMBL" id="AIM47969.1"/>
    </source>
</evidence>
<reference evidence="14" key="1">
    <citation type="journal article" date="2014" name="Mol. Biol. Evol.">
        <title>Enigmatic Orthology Relationships between Hox Clusters of the African Butterfly Fish and Other Teleosts Following Ancient Whole-Genome Duplication.</title>
        <authorList>
            <person name="Martin K.J."/>
            <person name="Holland P.W."/>
        </authorList>
    </citation>
    <scope>NUCLEOTIDE SEQUENCE</scope>
</reference>
<feature type="compositionally biased region" description="Polar residues" evidence="12">
    <location>
        <begin position="137"/>
        <end position="153"/>
    </location>
</feature>
<dbReference type="AlphaFoldDB" id="A0A088FSB2"/>
<dbReference type="GO" id="GO:0000978">
    <property type="term" value="F:RNA polymerase II cis-regulatory region sequence-specific DNA binding"/>
    <property type="evidence" value="ECO:0007669"/>
    <property type="project" value="TreeGrafter"/>
</dbReference>
<sequence>MQEALYLTDNGHFVQCSSQECDLGLRSLRSNSVSHQYLTCHLQEDSPIVHSTRQEAGQKEIWRGGHPAVLKDFTLCSSSPVAPLGGNHKLTGRNPYWRGLDLMDTTEKAVSSTYSDGHPNPLHKQIFPWMKESRQSCKQAASSNTDSGASPSSVRGADTGLGGKRVRTAFTDSQLVELEKEFHFSRYVCRPRRLEIASLLQLSDRQVKIWFQNRRMKHKKDSRWKAAADSLAPGSSIGLGAAFHQADIFPPVFESHRDVSVAHMTTDFPFPAQQRAAGEANTLSKGHWPAQCDTRSFPQDALTLPYLQGTYHAL</sequence>
<keyword evidence="4" id="KW-0217">Developmental protein</keyword>
<dbReference type="PANTHER" id="PTHR45664:SF11">
    <property type="entry name" value="HOMEOBOX PROTEIN HOX-B3"/>
    <property type="match status" value="1"/>
</dbReference>
<evidence type="ECO:0000256" key="8">
    <source>
        <dbReference type="ARBA" id="ARBA00023163"/>
    </source>
</evidence>
<dbReference type="Pfam" id="PF00046">
    <property type="entry name" value="Homeodomain"/>
    <property type="match status" value="1"/>
</dbReference>
<name>A0A088FSB2_PANBU</name>
<evidence type="ECO:0000256" key="3">
    <source>
        <dbReference type="ARBA" id="ARBA00009107"/>
    </source>
</evidence>
<evidence type="ECO:0000259" key="13">
    <source>
        <dbReference type="PROSITE" id="PS50071"/>
    </source>
</evidence>
<dbReference type="GO" id="GO:0009952">
    <property type="term" value="P:anterior/posterior pattern specification"/>
    <property type="evidence" value="ECO:0007669"/>
    <property type="project" value="TreeGrafter"/>
</dbReference>
<dbReference type="CDD" id="cd00086">
    <property type="entry name" value="homeodomain"/>
    <property type="match status" value="1"/>
</dbReference>
<dbReference type="Gene3D" id="1.10.10.60">
    <property type="entry name" value="Homeodomain-like"/>
    <property type="match status" value="1"/>
</dbReference>
<comment type="similarity">
    <text evidence="3">Belongs to the Antp homeobox family.</text>
</comment>
<feature type="DNA-binding region" description="Homeobox" evidence="10">
    <location>
        <begin position="163"/>
        <end position="222"/>
    </location>
</feature>
<dbReference type="PROSITE" id="PS50071">
    <property type="entry name" value="HOMEOBOX_2"/>
    <property type="match status" value="1"/>
</dbReference>
<comment type="subcellular location">
    <subcellularLocation>
        <location evidence="2 10 11">Nucleus</location>
    </subcellularLocation>
</comment>
<gene>
    <name evidence="14" type="primary">hoxc3x</name>
</gene>
<proteinExistence type="inferred from homology"/>
<evidence type="ECO:0000256" key="2">
    <source>
        <dbReference type="ARBA" id="ARBA00004123"/>
    </source>
</evidence>
<dbReference type="PRINTS" id="PR00024">
    <property type="entry name" value="HOMEOBOX"/>
</dbReference>
<evidence type="ECO:0000256" key="1">
    <source>
        <dbReference type="ARBA" id="ARBA00003263"/>
    </source>
</evidence>
<evidence type="ECO:0000256" key="7">
    <source>
        <dbReference type="ARBA" id="ARBA00023155"/>
    </source>
</evidence>
<dbReference type="InterPro" id="IPR009057">
    <property type="entry name" value="Homeodomain-like_sf"/>
</dbReference>
<keyword evidence="5" id="KW-0805">Transcription regulation</keyword>
<dbReference type="InterPro" id="IPR020479">
    <property type="entry name" value="HD_metazoa"/>
</dbReference>